<evidence type="ECO:0000256" key="4">
    <source>
        <dbReference type="SAM" id="MobiDB-lite"/>
    </source>
</evidence>
<evidence type="ECO:0000313" key="6">
    <source>
        <dbReference type="EMBL" id="SAL26061.1"/>
    </source>
</evidence>
<dbReference type="SUPFAM" id="SSF51306">
    <property type="entry name" value="LexA/Signal peptidase"/>
    <property type="match status" value="1"/>
</dbReference>
<keyword evidence="3" id="KW-0804">Transcription</keyword>
<evidence type="ECO:0000256" key="3">
    <source>
        <dbReference type="ARBA" id="ARBA00023163"/>
    </source>
</evidence>
<proteinExistence type="predicted"/>
<comment type="caution">
    <text evidence="6">The sequence shown here is derived from an EMBL/GenBank/DDBJ whole genome shotgun (WGS) entry which is preliminary data.</text>
</comment>
<dbReference type="Pfam" id="PF00717">
    <property type="entry name" value="Peptidase_S24"/>
    <property type="match status" value="1"/>
</dbReference>
<feature type="region of interest" description="Disordered" evidence="4">
    <location>
        <begin position="80"/>
        <end position="115"/>
    </location>
</feature>
<dbReference type="PANTHER" id="PTHR40661">
    <property type="match status" value="1"/>
</dbReference>
<dbReference type="EMBL" id="FCNZ02000004">
    <property type="protein sequence ID" value="SAL26061.1"/>
    <property type="molecule type" value="Genomic_DNA"/>
</dbReference>
<dbReference type="InterPro" id="IPR015927">
    <property type="entry name" value="Peptidase_S24_S26A/B/C"/>
</dbReference>
<feature type="compositionally biased region" description="Polar residues" evidence="4">
    <location>
        <begin position="89"/>
        <end position="100"/>
    </location>
</feature>
<dbReference type="GO" id="GO:0003677">
    <property type="term" value="F:DNA binding"/>
    <property type="evidence" value="ECO:0007669"/>
    <property type="project" value="UniProtKB-KW"/>
</dbReference>
<accession>A0A158G2I4</accession>
<dbReference type="SUPFAM" id="SSF47413">
    <property type="entry name" value="lambda repressor-like DNA-binding domains"/>
    <property type="match status" value="1"/>
</dbReference>
<dbReference type="Gene3D" id="1.10.260.40">
    <property type="entry name" value="lambda repressor-like DNA-binding domains"/>
    <property type="match status" value="1"/>
</dbReference>
<evidence type="ECO:0000313" key="7">
    <source>
        <dbReference type="Proteomes" id="UP000054717"/>
    </source>
</evidence>
<evidence type="ECO:0000256" key="2">
    <source>
        <dbReference type="ARBA" id="ARBA00023125"/>
    </source>
</evidence>
<dbReference type="STRING" id="326475.AWB66_01508"/>
<evidence type="ECO:0000259" key="5">
    <source>
        <dbReference type="PROSITE" id="PS50943"/>
    </source>
</evidence>
<dbReference type="SMART" id="SM00530">
    <property type="entry name" value="HTH_XRE"/>
    <property type="match status" value="2"/>
</dbReference>
<dbReference type="InterPro" id="IPR010982">
    <property type="entry name" value="Lambda_DNA-bd_dom_sf"/>
</dbReference>
<dbReference type="AlphaFoldDB" id="A0A158G2I4"/>
<evidence type="ECO:0000256" key="1">
    <source>
        <dbReference type="ARBA" id="ARBA00023015"/>
    </source>
</evidence>
<dbReference type="InterPro" id="IPR001387">
    <property type="entry name" value="Cro/C1-type_HTH"/>
</dbReference>
<keyword evidence="7" id="KW-1185">Reference proteome</keyword>
<keyword evidence="1" id="KW-0805">Transcription regulation</keyword>
<dbReference type="InterPro" id="IPR036286">
    <property type="entry name" value="LexA/Signal_pep-like_sf"/>
</dbReference>
<keyword evidence="2" id="KW-0238">DNA-binding</keyword>
<sequence>MLNNKVFKCENIRTMHDTMIRLYEAARLLCGLKTPTEVARLLNLSPQVVNNWERRGISKAGMLDAQEKVGCSAVWLMTGQPPMTVEGNHGTTASNSSNSEQKGDEIASSAATERSTMAVETDAARMSAPQRVRAALHNKGLTAAEIASVAGVGVDTASKWLEGEGPELTLPQAVALQNTYGVNSVWLTKGKGEPGIAIQFADEYRPITITNWRAIPVVGRAQLGDNGHWADLEYPVGHGDGYVDFPSKDPDAYALKCEGDSMRPRIKAGEFVIIEPNQPIEPGDEVLVKSKDGRVMVKEFLYKRGGRTHLISVNDAHKPMAFSDDEIEKIHFVRAICRPSTWRPE</sequence>
<organism evidence="6 7">
    <name type="scientific">Caballeronia telluris</name>
    <dbReference type="NCBI Taxonomy" id="326475"/>
    <lineage>
        <taxon>Bacteria</taxon>
        <taxon>Pseudomonadati</taxon>
        <taxon>Pseudomonadota</taxon>
        <taxon>Betaproteobacteria</taxon>
        <taxon>Burkholderiales</taxon>
        <taxon>Burkholderiaceae</taxon>
        <taxon>Caballeronia</taxon>
    </lineage>
</organism>
<dbReference type="PROSITE" id="PS50943">
    <property type="entry name" value="HTH_CROC1"/>
    <property type="match status" value="1"/>
</dbReference>
<dbReference type="Gene3D" id="2.10.109.10">
    <property type="entry name" value="Umud Fragment, subunit A"/>
    <property type="match status" value="1"/>
</dbReference>
<reference evidence="6" key="1">
    <citation type="submission" date="2016-01" db="EMBL/GenBank/DDBJ databases">
        <authorList>
            <person name="Peeters Charlotte."/>
        </authorList>
    </citation>
    <scope>NUCLEOTIDE SEQUENCE</scope>
    <source>
        <strain evidence="6">LMG 22936</strain>
    </source>
</reference>
<dbReference type="Proteomes" id="UP000054717">
    <property type="component" value="Unassembled WGS sequence"/>
</dbReference>
<dbReference type="InterPro" id="IPR039418">
    <property type="entry name" value="LexA-like"/>
</dbReference>
<gene>
    <name evidence="6" type="ORF">AWB66_01508</name>
</gene>
<dbReference type="CDD" id="cd06529">
    <property type="entry name" value="S24_LexA-like"/>
    <property type="match status" value="1"/>
</dbReference>
<dbReference type="CDD" id="cd00093">
    <property type="entry name" value="HTH_XRE"/>
    <property type="match status" value="1"/>
</dbReference>
<dbReference type="PANTHER" id="PTHR40661:SF3">
    <property type="entry name" value="FELS-1 PROPHAGE TRANSCRIPTIONAL REGULATOR"/>
    <property type="match status" value="1"/>
</dbReference>
<name>A0A158G2I4_9BURK</name>
<protein>
    <submittedName>
        <fullName evidence="6">LexA repressor</fullName>
    </submittedName>
</protein>
<feature type="domain" description="HTH cro/C1-type" evidence="5">
    <location>
        <begin position="132"/>
        <end position="187"/>
    </location>
</feature>